<dbReference type="GO" id="GO:0034599">
    <property type="term" value="P:cellular response to oxidative stress"/>
    <property type="evidence" value="ECO:0007669"/>
    <property type="project" value="TreeGrafter"/>
</dbReference>
<evidence type="ECO:0000256" key="3">
    <source>
        <dbReference type="ARBA" id="ARBA00023002"/>
    </source>
</evidence>
<evidence type="ECO:0000256" key="2">
    <source>
        <dbReference type="ARBA" id="ARBA00022559"/>
    </source>
</evidence>
<proteinExistence type="inferred from homology"/>
<evidence type="ECO:0000313" key="5">
    <source>
        <dbReference type="EMBL" id="KAF0695458.1"/>
    </source>
</evidence>
<dbReference type="EMBL" id="CAADRA010005500">
    <property type="protein sequence ID" value="VFT90579.1"/>
    <property type="molecule type" value="Genomic_DNA"/>
</dbReference>
<dbReference type="OrthoDB" id="446890at2759"/>
<dbReference type="SUPFAM" id="SSF52833">
    <property type="entry name" value="Thioredoxin-like"/>
    <property type="match status" value="1"/>
</dbReference>
<keyword evidence="3 4" id="KW-0560">Oxidoreductase</keyword>
<reference evidence="5" key="2">
    <citation type="submission" date="2019-06" db="EMBL/GenBank/DDBJ databases">
        <title>Genomics analysis of Aphanomyces spp. identifies a new class of oomycete effector associated with host adaptation.</title>
        <authorList>
            <person name="Gaulin E."/>
        </authorList>
    </citation>
    <scope>NUCLEOTIDE SEQUENCE</scope>
    <source>
        <strain evidence="5">CBS 578.67</strain>
    </source>
</reference>
<dbReference type="PANTHER" id="PTHR11592">
    <property type="entry name" value="GLUTATHIONE PEROXIDASE"/>
    <property type="match status" value="1"/>
</dbReference>
<dbReference type="PANTHER" id="PTHR11592:SF78">
    <property type="entry name" value="GLUTATHIONE PEROXIDASE"/>
    <property type="match status" value="1"/>
</dbReference>
<dbReference type="InterPro" id="IPR029759">
    <property type="entry name" value="GPX_AS"/>
</dbReference>
<dbReference type="PROSITE" id="PS51355">
    <property type="entry name" value="GLUTATHIONE_PEROXID_3"/>
    <property type="match status" value="1"/>
</dbReference>
<dbReference type="AlphaFoldDB" id="A0A485KZ68"/>
<dbReference type="PROSITE" id="PS00460">
    <property type="entry name" value="GLUTATHIONE_PEROXID_1"/>
    <property type="match status" value="1"/>
</dbReference>
<accession>A0A485KZ68</accession>
<sequence length="193" mass="21458">MFHLARPVRALTPRVVRAYSTNKAIFLPTLRKLKQVNTETLLPASHFKDKVILVVNTASKCGFTPQLKSLQTLHATYADRGLTVLAIPSNDFGEQEPDDEATLEAFYKKEYNVAFPIAKKSAVIGPNATPFFKTVVSLYSAEVAPTWNFEKFVIDHTGDLRAVFPKDVDPLEPEVVEMIENLLEDLPTAVATP</sequence>
<gene>
    <name evidence="6" type="primary">Aste57867_13746</name>
    <name evidence="5" type="ORF">As57867_013696</name>
    <name evidence="6" type="ORF">ASTE57867_13746</name>
</gene>
<protein>
    <recommendedName>
        <fullName evidence="4">Glutathione peroxidase</fullName>
    </recommendedName>
</protein>
<dbReference type="InterPro" id="IPR036249">
    <property type="entry name" value="Thioredoxin-like_sf"/>
</dbReference>
<reference evidence="6 7" key="1">
    <citation type="submission" date="2019-03" db="EMBL/GenBank/DDBJ databases">
        <authorList>
            <person name="Gaulin E."/>
            <person name="Dumas B."/>
        </authorList>
    </citation>
    <scope>NUCLEOTIDE SEQUENCE [LARGE SCALE GENOMIC DNA]</scope>
    <source>
        <strain evidence="6">CBS 568.67</strain>
    </source>
</reference>
<dbReference type="CDD" id="cd00340">
    <property type="entry name" value="GSH_Peroxidase"/>
    <property type="match status" value="1"/>
</dbReference>
<evidence type="ECO:0000256" key="1">
    <source>
        <dbReference type="ARBA" id="ARBA00006926"/>
    </source>
</evidence>
<keyword evidence="2 4" id="KW-0575">Peroxidase</keyword>
<evidence type="ECO:0000313" key="6">
    <source>
        <dbReference type="EMBL" id="VFT90579.1"/>
    </source>
</evidence>
<dbReference type="InterPro" id="IPR000889">
    <property type="entry name" value="Glutathione_peroxidase"/>
</dbReference>
<dbReference type="GO" id="GO:0004601">
    <property type="term" value="F:peroxidase activity"/>
    <property type="evidence" value="ECO:0007669"/>
    <property type="project" value="UniProtKB-KW"/>
</dbReference>
<organism evidence="6 7">
    <name type="scientific">Aphanomyces stellatus</name>
    <dbReference type="NCBI Taxonomy" id="120398"/>
    <lineage>
        <taxon>Eukaryota</taxon>
        <taxon>Sar</taxon>
        <taxon>Stramenopiles</taxon>
        <taxon>Oomycota</taxon>
        <taxon>Saprolegniomycetes</taxon>
        <taxon>Saprolegniales</taxon>
        <taxon>Verrucalvaceae</taxon>
        <taxon>Aphanomyces</taxon>
    </lineage>
</organism>
<dbReference type="PRINTS" id="PR01011">
    <property type="entry name" value="GLUTPROXDASE"/>
</dbReference>
<dbReference type="Pfam" id="PF00255">
    <property type="entry name" value="GSHPx"/>
    <property type="match status" value="1"/>
</dbReference>
<name>A0A485KZ68_9STRA</name>
<evidence type="ECO:0000313" key="7">
    <source>
        <dbReference type="Proteomes" id="UP000332933"/>
    </source>
</evidence>
<comment type="similarity">
    <text evidence="1 4">Belongs to the glutathione peroxidase family.</text>
</comment>
<dbReference type="Gene3D" id="3.40.30.10">
    <property type="entry name" value="Glutaredoxin"/>
    <property type="match status" value="1"/>
</dbReference>
<dbReference type="Proteomes" id="UP000332933">
    <property type="component" value="Unassembled WGS sequence"/>
</dbReference>
<dbReference type="EMBL" id="VJMH01005479">
    <property type="protein sequence ID" value="KAF0695458.1"/>
    <property type="molecule type" value="Genomic_DNA"/>
</dbReference>
<keyword evidence="7" id="KW-1185">Reference proteome</keyword>
<evidence type="ECO:0000256" key="4">
    <source>
        <dbReference type="RuleBase" id="RU000499"/>
    </source>
</evidence>